<dbReference type="AlphaFoldDB" id="A0A2G5V3K3"/>
<protein>
    <submittedName>
        <fullName evidence="2">Uncharacterized protein</fullName>
    </submittedName>
</protein>
<feature type="chain" id="PRO_5013700583" evidence="1">
    <location>
        <begin position="20"/>
        <end position="468"/>
    </location>
</feature>
<reference evidence="3" key="1">
    <citation type="submission" date="2017-10" db="EMBL/GenBank/DDBJ databases">
        <title>Rapid genome shrinkage in a self-fertile nematode reveals novel sperm competition proteins.</title>
        <authorList>
            <person name="Yin D."/>
            <person name="Schwarz E.M."/>
            <person name="Thomas C.G."/>
            <person name="Felde R.L."/>
            <person name="Korf I.F."/>
            <person name="Cutter A.D."/>
            <person name="Schartner C.M."/>
            <person name="Ralston E.J."/>
            <person name="Meyer B.J."/>
            <person name="Haag E.S."/>
        </authorList>
    </citation>
    <scope>NUCLEOTIDE SEQUENCE [LARGE SCALE GENOMIC DNA]</scope>
    <source>
        <strain evidence="3">JU1422</strain>
    </source>
</reference>
<comment type="caution">
    <text evidence="2">The sequence shown here is derived from an EMBL/GenBank/DDBJ whole genome shotgun (WGS) entry which is preliminary data.</text>
</comment>
<organism evidence="2 3">
    <name type="scientific">Caenorhabditis nigoni</name>
    <dbReference type="NCBI Taxonomy" id="1611254"/>
    <lineage>
        <taxon>Eukaryota</taxon>
        <taxon>Metazoa</taxon>
        <taxon>Ecdysozoa</taxon>
        <taxon>Nematoda</taxon>
        <taxon>Chromadorea</taxon>
        <taxon>Rhabditida</taxon>
        <taxon>Rhabditina</taxon>
        <taxon>Rhabditomorpha</taxon>
        <taxon>Rhabditoidea</taxon>
        <taxon>Rhabditidae</taxon>
        <taxon>Peloderinae</taxon>
        <taxon>Caenorhabditis</taxon>
    </lineage>
</organism>
<dbReference type="EMBL" id="PDUG01000002">
    <property type="protein sequence ID" value="PIC46201.1"/>
    <property type="molecule type" value="Genomic_DNA"/>
</dbReference>
<evidence type="ECO:0000313" key="3">
    <source>
        <dbReference type="Proteomes" id="UP000230233"/>
    </source>
</evidence>
<accession>A0A2G5V3K3</accession>
<evidence type="ECO:0000256" key="1">
    <source>
        <dbReference type="SAM" id="SignalP"/>
    </source>
</evidence>
<keyword evidence="3" id="KW-1185">Reference proteome</keyword>
<feature type="signal peptide" evidence="1">
    <location>
        <begin position="1"/>
        <end position="19"/>
    </location>
</feature>
<gene>
    <name evidence="2" type="primary">Cnig_chr_II.g5966</name>
    <name evidence="2" type="ORF">B9Z55_005966</name>
</gene>
<name>A0A2G5V3K3_9PELO</name>
<proteinExistence type="predicted"/>
<evidence type="ECO:0000313" key="2">
    <source>
        <dbReference type="EMBL" id="PIC46201.1"/>
    </source>
</evidence>
<sequence length="468" mass="53103">MFVSHLLIVCTCLGTNVLAGVITGSISSSTSTDAERLSFLDMDVELAKIKDTCLSDADYEQMTGNYVKAFLARGVANVWVPESVAIIGFQEMRKVLKFSPPHTWQSHNDTKPTSAEMQSASTPEAYYDLRENRIASRHSYAGEWLFQHNVATVIEFLDARFPSIRAMFKKAFEAKHPKNEVVDKLVVDQLINEYSEIFEKIDSSTKEMMSYKIKCQNSQIFQTHYATRTLFLLHTCIVFSGEPMFVTHFLIVCTCLGTNVRADVTTRSNSSTTSTDAELQSTISSVTEIIPSSVFDTDDELTKIANTRLSDTDYEQMTGNNLKAIIARPLSNMLLPECIARLGRQEMLAALKFSPNHPSQKNNDTIPTETELQNASTPEAYYELKSLWRQRIDCQFLFERSVTTGIEFLDARFPSIRVIFKKAFEEKHPRNGVIDKTTVDVIMNEYSHITGRVIKAIQEVLYRFEWDD</sequence>
<dbReference type="OrthoDB" id="5872587at2759"/>
<keyword evidence="1" id="KW-0732">Signal</keyword>
<dbReference type="Proteomes" id="UP000230233">
    <property type="component" value="Chromosome II"/>
</dbReference>